<feature type="domain" description="CobE/GbiG C-terminal" evidence="1">
    <location>
        <begin position="228"/>
        <end position="344"/>
    </location>
</feature>
<reference evidence="4" key="1">
    <citation type="journal article" date="2021" name="PeerJ">
        <title>Extensive microbial diversity within the chicken gut microbiome revealed by metagenomics and culture.</title>
        <authorList>
            <person name="Gilroy R."/>
            <person name="Ravi A."/>
            <person name="Getino M."/>
            <person name="Pursley I."/>
            <person name="Horton D.L."/>
            <person name="Alikhan N.F."/>
            <person name="Baker D."/>
            <person name="Gharbi K."/>
            <person name="Hall N."/>
            <person name="Watson M."/>
            <person name="Adriaenssens E.M."/>
            <person name="Foster-Nyarko E."/>
            <person name="Jarju S."/>
            <person name="Secka A."/>
            <person name="Antonio M."/>
            <person name="Oren A."/>
            <person name="Chaudhuri R.R."/>
            <person name="La Ragione R."/>
            <person name="Hildebrand F."/>
            <person name="Pallen M.J."/>
        </authorList>
    </citation>
    <scope>NUCLEOTIDE SEQUENCE</scope>
    <source>
        <strain evidence="4">ChiGjej1B1-1692</strain>
    </source>
</reference>
<dbReference type="InterPro" id="IPR038029">
    <property type="entry name" value="GbiG_N_sf"/>
</dbReference>
<dbReference type="Proteomes" id="UP000823894">
    <property type="component" value="Unassembled WGS sequence"/>
</dbReference>
<proteinExistence type="predicted"/>
<dbReference type="InterPro" id="IPR021744">
    <property type="entry name" value="CbiG_N"/>
</dbReference>
<gene>
    <name evidence="4" type="ORF">H9757_12290</name>
</gene>
<sequence>MTGEIIIFSFTRAGTELNRRLCRRLCGEKRQCRGYAPEKFAGDGISPFPEEIREFIGRSWGRAAFIFVGAAGIAVRYIAPFVRDKFTDSAVLVLDEKGRYVIPLLSGHVGGAVQTADEIAEMFGAETVHTTATDVQQKFAVDVFAKKNHLYITDRQMAKEISAAVLEGERIAFCPEYPGCRVEGELPEGLVLCSGRKAAAAFRHRIVVADGLSGSEQGTLVLNPVNVTAGIGCRRGMKKELLKEGLASVLKETGLVMEQVEAIASIDLKKDEPALLALAEEYGIPFLTYPAEKLREVESVTASSSFVEQTTGVDNVCERAALTFCGEGELVRGKCIRESMTAALVRRPVVLRMDR</sequence>
<evidence type="ECO:0000313" key="4">
    <source>
        <dbReference type="EMBL" id="HJC39814.1"/>
    </source>
</evidence>
<dbReference type="PANTHER" id="PTHR37477:SF1">
    <property type="entry name" value="COBALT-PRECORRIN-5A HYDROLASE"/>
    <property type="match status" value="1"/>
</dbReference>
<evidence type="ECO:0000259" key="2">
    <source>
        <dbReference type="Pfam" id="PF11760"/>
    </source>
</evidence>
<dbReference type="PANTHER" id="PTHR37477">
    <property type="entry name" value="COBALT-PRECORRIN-5A HYDROLASE"/>
    <property type="match status" value="1"/>
</dbReference>
<comment type="caution">
    <text evidence="4">The sequence shown here is derived from an EMBL/GenBank/DDBJ whole genome shotgun (WGS) entry which is preliminary data.</text>
</comment>
<reference evidence="4" key="2">
    <citation type="submission" date="2021-04" db="EMBL/GenBank/DDBJ databases">
        <authorList>
            <person name="Gilroy R."/>
        </authorList>
    </citation>
    <scope>NUCLEOTIDE SEQUENCE</scope>
    <source>
        <strain evidence="4">ChiGjej1B1-1692</strain>
    </source>
</reference>
<dbReference type="AlphaFoldDB" id="A0A9D2NXS1"/>
<dbReference type="InterPro" id="IPR052553">
    <property type="entry name" value="CbiG_hydrolase"/>
</dbReference>
<evidence type="ECO:0000259" key="3">
    <source>
        <dbReference type="Pfam" id="PF11761"/>
    </source>
</evidence>
<dbReference type="SUPFAM" id="SSF159664">
    <property type="entry name" value="CobE/GbiG C-terminal domain-like"/>
    <property type="match status" value="1"/>
</dbReference>
<dbReference type="Pfam" id="PF01890">
    <property type="entry name" value="CbiG_C"/>
    <property type="match status" value="1"/>
</dbReference>
<name>A0A9D2NXS1_9FIRM</name>
<protein>
    <submittedName>
        <fullName evidence="4">Cobalamin biosynthesis protein</fullName>
    </submittedName>
</protein>
<evidence type="ECO:0000259" key="1">
    <source>
        <dbReference type="Pfam" id="PF01890"/>
    </source>
</evidence>
<dbReference type="Pfam" id="PF11760">
    <property type="entry name" value="CbiG_N"/>
    <property type="match status" value="1"/>
</dbReference>
<feature type="domain" description="Cobalamin biosynthesis central region" evidence="3">
    <location>
        <begin position="139"/>
        <end position="176"/>
    </location>
</feature>
<dbReference type="InterPro" id="IPR036518">
    <property type="entry name" value="CobE/GbiG_C_sf"/>
</dbReference>
<dbReference type="EMBL" id="DWWK01000204">
    <property type="protein sequence ID" value="HJC39814.1"/>
    <property type="molecule type" value="Genomic_DNA"/>
</dbReference>
<feature type="domain" description="Cobalamin synthesis G N-terminal" evidence="2">
    <location>
        <begin position="62"/>
        <end position="134"/>
    </location>
</feature>
<dbReference type="InterPro" id="IPR002750">
    <property type="entry name" value="CobE/GbiG_C"/>
</dbReference>
<dbReference type="Pfam" id="PF11761">
    <property type="entry name" value="CbiG_mid"/>
    <property type="match status" value="1"/>
</dbReference>
<dbReference type="GO" id="GO:0009236">
    <property type="term" value="P:cobalamin biosynthetic process"/>
    <property type="evidence" value="ECO:0007669"/>
    <property type="project" value="InterPro"/>
</dbReference>
<dbReference type="SUPFAM" id="SSF159672">
    <property type="entry name" value="CbiG N-terminal domain-like"/>
    <property type="match status" value="1"/>
</dbReference>
<accession>A0A9D2NXS1</accession>
<evidence type="ECO:0000313" key="5">
    <source>
        <dbReference type="Proteomes" id="UP000823894"/>
    </source>
</evidence>
<dbReference type="Gene3D" id="3.30.420.180">
    <property type="entry name" value="CobE/GbiG C-terminal domain"/>
    <property type="match status" value="1"/>
</dbReference>
<dbReference type="Gene3D" id="3.40.50.11220">
    <property type="match status" value="1"/>
</dbReference>
<organism evidence="4 5">
    <name type="scientific">Candidatus Mediterraneibacter faecigallinarum</name>
    <dbReference type="NCBI Taxonomy" id="2838669"/>
    <lineage>
        <taxon>Bacteria</taxon>
        <taxon>Bacillati</taxon>
        <taxon>Bacillota</taxon>
        <taxon>Clostridia</taxon>
        <taxon>Lachnospirales</taxon>
        <taxon>Lachnospiraceae</taxon>
        <taxon>Mediterraneibacter</taxon>
    </lineage>
</organism>
<dbReference type="InterPro" id="IPR021745">
    <property type="entry name" value="CbiG_mid"/>
</dbReference>